<dbReference type="SUPFAM" id="SSF52540">
    <property type="entry name" value="P-loop containing nucleoside triphosphate hydrolases"/>
    <property type="match status" value="1"/>
</dbReference>
<dbReference type="InterPro" id="IPR038727">
    <property type="entry name" value="NadR/Ttd14_AAA_dom"/>
</dbReference>
<dbReference type="InterPro" id="IPR027417">
    <property type="entry name" value="P-loop_NTPase"/>
</dbReference>
<name>A0A0Q9YP39_9GAMM</name>
<evidence type="ECO:0000259" key="1">
    <source>
        <dbReference type="Pfam" id="PF13521"/>
    </source>
</evidence>
<sequence length="190" mass="22198">MRIAVSGTHCMGKSTFIEDFIKIHSEYKSELEPYYELEDEKFTELEPSFDSLLAQLDYSIAQLNQHSDQPNIIFDRCPVDFVAYAMCEAEQEGIHIHDTEIAERFNDIKQALNHLDLIIFLPITDSYSILYTEENPAYRKAADKNFKKLYRDDICDIFPQYGHPKIVEIWGERETRIKMLELLCQGFGTL</sequence>
<dbReference type="OrthoDB" id="7351510at2"/>
<dbReference type="Gene3D" id="3.40.50.300">
    <property type="entry name" value="P-loop containing nucleotide triphosphate hydrolases"/>
    <property type="match status" value="1"/>
</dbReference>
<reference evidence="3" key="2">
    <citation type="journal article" date="2016" name="Genome Announc.">
        <title>Draft Genome Sequences of Two Novel Amoeba-Resistant Intranuclear Bacteria, 'Candidatus Berkiella cookevillensis' and 'Candidatus Berkiella aquae'.</title>
        <authorList>
            <person name="Mehari Y.T."/>
            <person name="Arivett B.A."/>
            <person name="Farone A.L."/>
            <person name="Gunderson J.H."/>
            <person name="Farone M.B."/>
        </authorList>
    </citation>
    <scope>NUCLEOTIDE SEQUENCE</scope>
    <source>
        <strain evidence="3">HT99</strain>
    </source>
</reference>
<evidence type="ECO:0000313" key="4">
    <source>
        <dbReference type="Proteomes" id="UP000051497"/>
    </source>
</evidence>
<feature type="domain" description="NadR/Ttd14 AAA" evidence="1">
    <location>
        <begin position="2"/>
        <end position="152"/>
    </location>
</feature>
<protein>
    <submittedName>
        <fullName evidence="3">ATP-binding protein</fullName>
    </submittedName>
</protein>
<evidence type="ECO:0000313" key="2">
    <source>
        <dbReference type="EMBL" id="KRG22557.1"/>
    </source>
</evidence>
<keyword evidence="4" id="KW-1185">Reference proteome</keyword>
<dbReference type="AlphaFoldDB" id="A0A0Q9YP39"/>
<reference evidence="2" key="1">
    <citation type="submission" date="2015-09" db="EMBL/GenBank/DDBJ databases">
        <title>Draft Genome Sequences of Two Novel Amoeba-resistant Intranuclear Bacteria, Candidatus Berkiella cookevillensis and Candidatus Berkiella aquae.</title>
        <authorList>
            <person name="Mehari Y.T."/>
            <person name="Arivett B.A."/>
            <person name="Farone A.L."/>
            <person name="Gunderson J.H."/>
            <person name="Farone M.B."/>
        </authorList>
    </citation>
    <scope>NUCLEOTIDE SEQUENCE [LARGE SCALE GENOMIC DNA]</scope>
    <source>
        <strain evidence="2">HT99</strain>
    </source>
</reference>
<keyword evidence="3" id="KW-0067">ATP-binding</keyword>
<dbReference type="RefSeq" id="WP_075064759.1">
    <property type="nucleotide sequence ID" value="NZ_LKAJ02000001.1"/>
</dbReference>
<keyword evidence="3" id="KW-0547">Nucleotide-binding</keyword>
<dbReference type="EMBL" id="LKAJ02000001">
    <property type="protein sequence ID" value="MCS5712078.1"/>
    <property type="molecule type" value="Genomic_DNA"/>
</dbReference>
<comment type="caution">
    <text evidence="2">The sequence shown here is derived from an EMBL/GenBank/DDBJ whole genome shotgun (WGS) entry which is preliminary data.</text>
</comment>
<reference evidence="3" key="3">
    <citation type="submission" date="2021-06" db="EMBL/GenBank/DDBJ databases">
        <title>Genomic Description and Analysis of Intracellular Bacteria, Candidatus Berkiella cookevillensis and Candidatus Berkiella aquae.</title>
        <authorList>
            <person name="Kidane D.T."/>
            <person name="Mehari Y.T."/>
            <person name="Rice F.C."/>
            <person name="Arivett B.A."/>
            <person name="Farone A.L."/>
            <person name="Berk S.G."/>
            <person name="Farone M.B."/>
        </authorList>
    </citation>
    <scope>NUCLEOTIDE SEQUENCE</scope>
    <source>
        <strain evidence="3">HT99</strain>
    </source>
</reference>
<dbReference type="EMBL" id="LKAJ01000001">
    <property type="protein sequence ID" value="KRG22557.1"/>
    <property type="molecule type" value="Genomic_DNA"/>
</dbReference>
<organism evidence="2">
    <name type="scientific">Candidatus Berkiella aquae</name>
    <dbReference type="NCBI Taxonomy" id="295108"/>
    <lineage>
        <taxon>Bacteria</taxon>
        <taxon>Pseudomonadati</taxon>
        <taxon>Pseudomonadota</taxon>
        <taxon>Gammaproteobacteria</taxon>
        <taxon>Candidatus Berkiellales</taxon>
        <taxon>Candidatus Berkiellaceae</taxon>
        <taxon>Candidatus Berkiella</taxon>
    </lineage>
</organism>
<evidence type="ECO:0000313" key="3">
    <source>
        <dbReference type="EMBL" id="MCS5712078.1"/>
    </source>
</evidence>
<gene>
    <name evidence="2" type="ORF">HT99x_00095</name>
    <name evidence="3" type="ORF">HT99x_011595</name>
</gene>
<accession>A0A0Q9YP39</accession>
<dbReference type="Pfam" id="PF13521">
    <property type="entry name" value="AAA_28"/>
    <property type="match status" value="1"/>
</dbReference>
<dbReference type="GO" id="GO:0005524">
    <property type="term" value="F:ATP binding"/>
    <property type="evidence" value="ECO:0007669"/>
    <property type="project" value="UniProtKB-KW"/>
</dbReference>
<proteinExistence type="predicted"/>
<dbReference type="STRING" id="295108.HT99x_00095"/>
<dbReference type="Proteomes" id="UP000051497">
    <property type="component" value="Unassembled WGS sequence"/>
</dbReference>